<organism evidence="12 13">
    <name type="scientific">Alteromonas salexigens</name>
    <dbReference type="NCBI Taxonomy" id="2982530"/>
    <lineage>
        <taxon>Bacteria</taxon>
        <taxon>Pseudomonadati</taxon>
        <taxon>Pseudomonadota</taxon>
        <taxon>Gammaproteobacteria</taxon>
        <taxon>Alteromonadales</taxon>
        <taxon>Alteromonadaceae</taxon>
        <taxon>Alteromonas/Salinimonas group</taxon>
        <taxon>Alteromonas</taxon>
    </lineage>
</organism>
<dbReference type="PANTHER" id="PTHR43731">
    <property type="entry name" value="RHOMBOID PROTEASE"/>
    <property type="match status" value="1"/>
</dbReference>
<evidence type="ECO:0000256" key="1">
    <source>
        <dbReference type="ARBA" id="ARBA00004141"/>
    </source>
</evidence>
<dbReference type="Pfam" id="PF01694">
    <property type="entry name" value="Rhomboid"/>
    <property type="match status" value="1"/>
</dbReference>
<accession>A0ABT2VNB0</accession>
<dbReference type="InterPro" id="IPR038236">
    <property type="entry name" value="GlpG_N_sf"/>
</dbReference>
<feature type="transmembrane region" description="Helical" evidence="9">
    <location>
        <begin position="241"/>
        <end position="259"/>
    </location>
</feature>
<dbReference type="NCBIfam" id="TIGR04239">
    <property type="entry name" value="rhombo_GlpG"/>
    <property type="match status" value="1"/>
</dbReference>
<dbReference type="RefSeq" id="WP_262993762.1">
    <property type="nucleotide sequence ID" value="NZ_JAOTJC010000007.1"/>
</dbReference>
<dbReference type="InterPro" id="IPR035952">
    <property type="entry name" value="Rhomboid-like_sf"/>
</dbReference>
<evidence type="ECO:0000256" key="3">
    <source>
        <dbReference type="ARBA" id="ARBA00022475"/>
    </source>
</evidence>
<dbReference type="Pfam" id="PF12122">
    <property type="entry name" value="Rhomboid_N"/>
    <property type="match status" value="1"/>
</dbReference>
<evidence type="ECO:0000256" key="2">
    <source>
        <dbReference type="ARBA" id="ARBA00009045"/>
    </source>
</evidence>
<proteinExistence type="inferred from homology"/>
<dbReference type="InterPro" id="IPR023662">
    <property type="entry name" value="Rhomboid_protease_GlpG"/>
</dbReference>
<evidence type="ECO:0000256" key="9">
    <source>
        <dbReference type="SAM" id="Phobius"/>
    </source>
</evidence>
<feature type="transmembrane region" description="Helical" evidence="9">
    <location>
        <begin position="265"/>
        <end position="285"/>
    </location>
</feature>
<keyword evidence="5 9" id="KW-0812">Transmembrane</keyword>
<evidence type="ECO:0000256" key="4">
    <source>
        <dbReference type="ARBA" id="ARBA00022519"/>
    </source>
</evidence>
<dbReference type="InterPro" id="IPR050925">
    <property type="entry name" value="Rhomboid_protease_S54"/>
</dbReference>
<evidence type="ECO:0000313" key="12">
    <source>
        <dbReference type="EMBL" id="MCU7554795.1"/>
    </source>
</evidence>
<dbReference type="SUPFAM" id="SSF144091">
    <property type="entry name" value="Rhomboid-like"/>
    <property type="match status" value="1"/>
</dbReference>
<dbReference type="InterPro" id="IPR022764">
    <property type="entry name" value="Peptidase_S54_rhomboid_dom"/>
</dbReference>
<feature type="transmembrane region" description="Helical" evidence="9">
    <location>
        <begin position="145"/>
        <end position="164"/>
    </location>
</feature>
<feature type="domain" description="Peptidase S54 rhomboid" evidence="10">
    <location>
        <begin position="140"/>
        <end position="282"/>
    </location>
</feature>
<evidence type="ECO:0000313" key="13">
    <source>
        <dbReference type="Proteomes" id="UP001209257"/>
    </source>
</evidence>
<dbReference type="Gene3D" id="1.20.1540.10">
    <property type="entry name" value="Rhomboid-like"/>
    <property type="match status" value="1"/>
</dbReference>
<keyword evidence="8 9" id="KW-0472">Membrane</keyword>
<evidence type="ECO:0000256" key="6">
    <source>
        <dbReference type="ARBA" id="ARBA00022801"/>
    </source>
</evidence>
<dbReference type="EMBL" id="JAOTJC010000007">
    <property type="protein sequence ID" value="MCU7554795.1"/>
    <property type="molecule type" value="Genomic_DNA"/>
</dbReference>
<dbReference type="GO" id="GO:0008233">
    <property type="term" value="F:peptidase activity"/>
    <property type="evidence" value="ECO:0007669"/>
    <property type="project" value="UniProtKB-KW"/>
</dbReference>
<keyword evidence="6 12" id="KW-0378">Hydrolase</keyword>
<comment type="caution">
    <text evidence="12">The sequence shown here is derived from an EMBL/GenBank/DDBJ whole genome shotgun (WGS) entry which is preliminary data.</text>
</comment>
<keyword evidence="13" id="KW-1185">Reference proteome</keyword>
<evidence type="ECO:0000256" key="8">
    <source>
        <dbReference type="ARBA" id="ARBA00023136"/>
    </source>
</evidence>
<evidence type="ECO:0000259" key="11">
    <source>
        <dbReference type="Pfam" id="PF12122"/>
    </source>
</evidence>
<feature type="transmembrane region" description="Helical" evidence="9">
    <location>
        <begin position="101"/>
        <end position="125"/>
    </location>
</feature>
<reference evidence="13" key="1">
    <citation type="submission" date="2023-07" db="EMBL/GenBank/DDBJ databases">
        <title>Study on multiphase classification of strain Alteromonas salexigens isolated from the Yellow Sea.</title>
        <authorList>
            <person name="Sun L."/>
        </authorList>
    </citation>
    <scope>NUCLEOTIDE SEQUENCE [LARGE SCALE GENOMIC DNA]</scope>
    <source>
        <strain evidence="13">ASW11-19</strain>
    </source>
</reference>
<protein>
    <submittedName>
        <fullName evidence="12">Rhomboid family intramembrane serine protease GlpG</fullName>
        <ecNumber evidence="12">3.4.21.105</ecNumber>
    </submittedName>
</protein>
<dbReference type="Gene3D" id="3.30.70.2350">
    <property type="match status" value="1"/>
</dbReference>
<dbReference type="Proteomes" id="UP001209257">
    <property type="component" value="Unassembled WGS sequence"/>
</dbReference>
<dbReference type="EC" id="3.4.21.105" evidence="12"/>
<evidence type="ECO:0000256" key="5">
    <source>
        <dbReference type="ARBA" id="ARBA00022692"/>
    </source>
</evidence>
<evidence type="ECO:0000259" key="10">
    <source>
        <dbReference type="Pfam" id="PF01694"/>
    </source>
</evidence>
<comment type="subcellular location">
    <subcellularLocation>
        <location evidence="1">Membrane</location>
        <topology evidence="1">Multi-pass membrane protein</topology>
    </subcellularLocation>
</comment>
<evidence type="ECO:0000256" key="7">
    <source>
        <dbReference type="ARBA" id="ARBA00022989"/>
    </source>
</evidence>
<dbReference type="InterPro" id="IPR022732">
    <property type="entry name" value="Peptidase_S54_GlpG_N"/>
</dbReference>
<keyword evidence="4" id="KW-0997">Cell inner membrane</keyword>
<keyword evidence="3" id="KW-1003">Cell membrane</keyword>
<dbReference type="GO" id="GO:0006508">
    <property type="term" value="P:proteolysis"/>
    <property type="evidence" value="ECO:0007669"/>
    <property type="project" value="UniProtKB-KW"/>
</dbReference>
<comment type="similarity">
    <text evidence="2">Belongs to the peptidase S54 family.</text>
</comment>
<keyword evidence="12" id="KW-0645">Protease</keyword>
<keyword evidence="7 9" id="KW-1133">Transmembrane helix</keyword>
<gene>
    <name evidence="12" type="primary">glpG</name>
    <name evidence="12" type="ORF">OCL06_09305</name>
</gene>
<name>A0ABT2VNB0_9ALTE</name>
<feature type="transmembrane region" description="Helical" evidence="9">
    <location>
        <begin position="176"/>
        <end position="195"/>
    </location>
</feature>
<feature type="domain" description="Peptidase S54 GlpG peptidase N-terminal" evidence="11">
    <location>
        <begin position="5"/>
        <end position="78"/>
    </location>
</feature>
<sequence length="290" mass="31936">MSSPLIAFRQEGAAHLLANYLQSQGIKVKVERTDVGDEFALILENNDDVLRARDITEDFLQNPRDPKYQQAAWQRGERVRLTPQGGNSIASMLRNAMTSPFTATVLVICVVIYALSLVGLFSPIASELMMQPMSLLMQNHEWWRLLGPAFIHFSILHIVFNLLWWGMLGAQIERTLGVSMLLMVFVVSAVASSVGQSFFTAPLPNGLLPFGGLSGVVYALMGFVWWLGWLKPQWGLSIPRAIIGFMLVWLVLGYADVLWVSMANAAHTVGLITGCALAFILSVGADKRAG</sequence>
<feature type="transmembrane region" description="Helical" evidence="9">
    <location>
        <begin position="207"/>
        <end position="229"/>
    </location>
</feature>
<dbReference type="PANTHER" id="PTHR43731:SF14">
    <property type="entry name" value="PRESENILIN-ASSOCIATED RHOMBOID-LIKE PROTEIN, MITOCHONDRIAL"/>
    <property type="match status" value="1"/>
</dbReference>